<keyword evidence="1" id="KW-0560">Oxidoreductase</keyword>
<dbReference type="InterPro" id="IPR002347">
    <property type="entry name" value="SDR_fam"/>
</dbReference>
<dbReference type="Gene3D" id="3.40.50.720">
    <property type="entry name" value="NAD(P)-binding Rossmann-like Domain"/>
    <property type="match status" value="1"/>
</dbReference>
<keyword evidence="2" id="KW-1185">Reference proteome</keyword>
<sequence length="290" mass="29382">MSDVDGQQVAVVTGAGSGIGRATALRLLEGGFRVVVADVNEANAAETAELAAAPDRVVVRATDVRSEEAVAGALDFAVETFGALTCVVNNAGVGGAFGPIHTIESGDWDYTFEVLVRGVFYGIKHAARIMLAQGAGGSIVNVASVAGLGGGLGPVPYSAAKAAVVNLTRSVSIELAPERIRVNAVCPGAISTPLVHRGRPERVDDKLAATQPWPGHGRADHIASAIAFLAGPDAEFVTGEALVVDGGLTAAGPGRAFAERLNNDPGLRGMSGVNYGSTGVASVVRHRAGE</sequence>
<gene>
    <name evidence="1" type="ORF">ACFQ34_02945</name>
</gene>
<dbReference type="RefSeq" id="WP_013676165.1">
    <property type="nucleotide sequence ID" value="NZ_BAABKS010000055.1"/>
</dbReference>
<protein>
    <submittedName>
        <fullName evidence="1">SDR family NAD(P)-dependent oxidoreductase</fullName>
        <ecNumber evidence="1">1.1.1.-</ecNumber>
    </submittedName>
</protein>
<dbReference type="CDD" id="cd05233">
    <property type="entry name" value="SDR_c"/>
    <property type="match status" value="1"/>
</dbReference>
<evidence type="ECO:0000313" key="1">
    <source>
        <dbReference type="EMBL" id="MFD1232231.1"/>
    </source>
</evidence>
<dbReference type="PANTHER" id="PTHR42820">
    <property type="entry name" value="SHORT-CHAIN DEHYDROGENASE REDUCTASE"/>
    <property type="match status" value="1"/>
</dbReference>
<dbReference type="SUPFAM" id="SSF51735">
    <property type="entry name" value="NAD(P)-binding Rossmann-fold domains"/>
    <property type="match status" value="1"/>
</dbReference>
<proteinExistence type="predicted"/>
<dbReference type="EMBL" id="JBHTMB010000020">
    <property type="protein sequence ID" value="MFD1232231.1"/>
    <property type="molecule type" value="Genomic_DNA"/>
</dbReference>
<dbReference type="EC" id="1.1.1.-" evidence="1"/>
<dbReference type="InterPro" id="IPR036291">
    <property type="entry name" value="NAD(P)-bd_dom_sf"/>
</dbReference>
<evidence type="ECO:0000313" key="2">
    <source>
        <dbReference type="Proteomes" id="UP001597182"/>
    </source>
</evidence>
<reference evidence="2" key="1">
    <citation type="journal article" date="2019" name="Int. J. Syst. Evol. Microbiol.">
        <title>The Global Catalogue of Microorganisms (GCM) 10K type strain sequencing project: providing services to taxonomists for standard genome sequencing and annotation.</title>
        <authorList>
            <consortium name="The Broad Institute Genomics Platform"/>
            <consortium name="The Broad Institute Genome Sequencing Center for Infectious Disease"/>
            <person name="Wu L."/>
            <person name="Ma J."/>
        </authorList>
    </citation>
    <scope>NUCLEOTIDE SEQUENCE [LARGE SCALE GENOMIC DNA]</scope>
    <source>
        <strain evidence="2">CCUG 49018</strain>
    </source>
</reference>
<dbReference type="NCBIfam" id="NF005559">
    <property type="entry name" value="PRK07231.1"/>
    <property type="match status" value="1"/>
</dbReference>
<dbReference type="Proteomes" id="UP001597182">
    <property type="component" value="Unassembled WGS sequence"/>
</dbReference>
<comment type="caution">
    <text evidence="1">The sequence shown here is derived from an EMBL/GenBank/DDBJ whole genome shotgun (WGS) entry which is preliminary data.</text>
</comment>
<accession>A0ABW3VA86</accession>
<organism evidence="1 2">
    <name type="scientific">Pseudonocardia benzenivorans</name>
    <dbReference type="NCBI Taxonomy" id="228005"/>
    <lineage>
        <taxon>Bacteria</taxon>
        <taxon>Bacillati</taxon>
        <taxon>Actinomycetota</taxon>
        <taxon>Actinomycetes</taxon>
        <taxon>Pseudonocardiales</taxon>
        <taxon>Pseudonocardiaceae</taxon>
        <taxon>Pseudonocardia</taxon>
    </lineage>
</organism>
<dbReference type="GO" id="GO:0016491">
    <property type="term" value="F:oxidoreductase activity"/>
    <property type="evidence" value="ECO:0007669"/>
    <property type="project" value="UniProtKB-KW"/>
</dbReference>
<dbReference type="PRINTS" id="PR00081">
    <property type="entry name" value="GDHRDH"/>
</dbReference>
<dbReference type="Pfam" id="PF13561">
    <property type="entry name" value="adh_short_C2"/>
    <property type="match status" value="1"/>
</dbReference>
<dbReference type="PANTHER" id="PTHR42820:SF1">
    <property type="entry name" value="SHORT-CHAIN DEHYDROGENASE_REDUCTASE FAMILY PROTEIN"/>
    <property type="match status" value="1"/>
</dbReference>
<name>A0ABW3VA86_9PSEU</name>
<dbReference type="PRINTS" id="PR00080">
    <property type="entry name" value="SDRFAMILY"/>
</dbReference>